<comment type="caution">
    <text evidence="2">The sequence shown here is derived from an EMBL/GenBank/DDBJ whole genome shotgun (WGS) entry which is preliminary data.</text>
</comment>
<evidence type="ECO:0000259" key="1">
    <source>
        <dbReference type="Pfam" id="PF08708"/>
    </source>
</evidence>
<protein>
    <recommendedName>
        <fullName evidence="1">Primase C-terminal 1 domain-containing protein</fullName>
    </recommendedName>
</protein>
<dbReference type="SUPFAM" id="SSF56747">
    <property type="entry name" value="Prim-pol domain"/>
    <property type="match status" value="1"/>
</dbReference>
<evidence type="ECO:0000313" key="2">
    <source>
        <dbReference type="EMBL" id="KKL67879.1"/>
    </source>
</evidence>
<accession>A0A0F9E1L5</accession>
<dbReference type="InterPro" id="IPR014820">
    <property type="entry name" value="PriCT_1"/>
</dbReference>
<dbReference type="EMBL" id="LAZR01026717">
    <property type="protein sequence ID" value="KKL67879.1"/>
    <property type="molecule type" value="Genomic_DNA"/>
</dbReference>
<organism evidence="2">
    <name type="scientific">marine sediment metagenome</name>
    <dbReference type="NCBI Taxonomy" id="412755"/>
    <lineage>
        <taxon>unclassified sequences</taxon>
        <taxon>metagenomes</taxon>
        <taxon>ecological metagenomes</taxon>
    </lineage>
</organism>
<proteinExistence type="predicted"/>
<dbReference type="Pfam" id="PF08708">
    <property type="entry name" value="PriCT_1"/>
    <property type="match status" value="1"/>
</dbReference>
<gene>
    <name evidence="2" type="ORF">LCGC14_2130600</name>
</gene>
<dbReference type="Gene3D" id="3.90.920.10">
    <property type="entry name" value="DNA primase, PRIM domain"/>
    <property type="match status" value="1"/>
</dbReference>
<feature type="domain" description="Primase C-terminal 1" evidence="1">
    <location>
        <begin position="252"/>
        <end position="314"/>
    </location>
</feature>
<feature type="non-terminal residue" evidence="2">
    <location>
        <position position="344"/>
    </location>
</feature>
<dbReference type="AlphaFoldDB" id="A0A0F9E1L5"/>
<name>A0A0F9E1L5_9ZZZZ</name>
<reference evidence="2" key="1">
    <citation type="journal article" date="2015" name="Nature">
        <title>Complex archaea that bridge the gap between prokaryotes and eukaryotes.</title>
        <authorList>
            <person name="Spang A."/>
            <person name="Saw J.H."/>
            <person name="Jorgensen S.L."/>
            <person name="Zaremba-Niedzwiedzka K."/>
            <person name="Martijn J."/>
            <person name="Lind A.E."/>
            <person name="van Eijk R."/>
            <person name="Schleper C."/>
            <person name="Guy L."/>
            <person name="Ettema T.J."/>
        </authorList>
    </citation>
    <scope>NUCLEOTIDE SEQUENCE</scope>
</reference>
<sequence>MNFKDFKYVDIALGGAMKRNNVVSLEYEFKIPQTRHNCYTTMFRFKKEFKQHVESTGSVRGCNEMSCWSDYLWFDIDSEDLNISYKNALSLVEGFKSMGLNYDDIKIFFSGSKGFHIGINSFKFGFKPSVHLPEQMRFTAHRISDLFQVDIDRKIYNHSRLWRIPDTVHAKTKLLKTELSYDKFKKSIDVITKLSGITKKRLPNYILGEKCKSIKALVKITKQIESKAKKSDAWERPVQSEKMTRIIKEALEYLLNTPVEKGSRDNETLLRASECRKVGIDKDECYDLIITWNKTNKYPISEDDINRIVNSAYTGKGYDFGTNNESLKEARLESAKHINIENDN</sequence>